<dbReference type="AlphaFoldDB" id="A0A3P9H9C0"/>
<protein>
    <submittedName>
        <fullName evidence="2">Uncharacterized protein</fullName>
    </submittedName>
</protein>
<name>A0A3P9H9C0_ORYLA</name>
<sequence>MRSVFLLVFLLIFPLSFCSRSADQRRGEKEGLGIRSIDPFHPYSQSVLDLGRSASGRSHVWFLLCVPM</sequence>
<proteinExistence type="predicted"/>
<reference evidence="2" key="4">
    <citation type="submission" date="2025-09" db="UniProtKB">
        <authorList>
            <consortium name="Ensembl"/>
        </authorList>
    </citation>
    <scope>IDENTIFICATION</scope>
    <source>
        <strain evidence="2">HSOK</strain>
    </source>
</reference>
<feature type="chain" id="PRO_5018184876" evidence="1">
    <location>
        <begin position="19"/>
        <end position="68"/>
    </location>
</feature>
<evidence type="ECO:0000313" key="3">
    <source>
        <dbReference type="Proteomes" id="UP000265200"/>
    </source>
</evidence>
<organism evidence="2 3">
    <name type="scientific">Oryzias latipes</name>
    <name type="common">Japanese rice fish</name>
    <name type="synonym">Japanese killifish</name>
    <dbReference type="NCBI Taxonomy" id="8090"/>
    <lineage>
        <taxon>Eukaryota</taxon>
        <taxon>Metazoa</taxon>
        <taxon>Chordata</taxon>
        <taxon>Craniata</taxon>
        <taxon>Vertebrata</taxon>
        <taxon>Euteleostomi</taxon>
        <taxon>Actinopterygii</taxon>
        <taxon>Neopterygii</taxon>
        <taxon>Teleostei</taxon>
        <taxon>Neoteleostei</taxon>
        <taxon>Acanthomorphata</taxon>
        <taxon>Ovalentaria</taxon>
        <taxon>Atherinomorphae</taxon>
        <taxon>Beloniformes</taxon>
        <taxon>Adrianichthyidae</taxon>
        <taxon>Oryziinae</taxon>
        <taxon>Oryzias</taxon>
    </lineage>
</organism>
<feature type="signal peptide" evidence="1">
    <location>
        <begin position="1"/>
        <end position="18"/>
    </location>
</feature>
<accession>A0A3P9H9C0</accession>
<dbReference type="Proteomes" id="UP000265200">
    <property type="component" value="Chromosome 17"/>
</dbReference>
<reference key="1">
    <citation type="journal article" date="2007" name="Nature">
        <title>The medaka draft genome and insights into vertebrate genome evolution.</title>
        <authorList>
            <person name="Kasahara M."/>
            <person name="Naruse K."/>
            <person name="Sasaki S."/>
            <person name="Nakatani Y."/>
            <person name="Qu W."/>
            <person name="Ahsan B."/>
            <person name="Yamada T."/>
            <person name="Nagayasu Y."/>
            <person name="Doi K."/>
            <person name="Kasai Y."/>
            <person name="Jindo T."/>
            <person name="Kobayashi D."/>
            <person name="Shimada A."/>
            <person name="Toyoda A."/>
            <person name="Kuroki Y."/>
            <person name="Fujiyama A."/>
            <person name="Sasaki T."/>
            <person name="Shimizu A."/>
            <person name="Asakawa S."/>
            <person name="Shimizu N."/>
            <person name="Hashimoto S."/>
            <person name="Yang J."/>
            <person name="Lee Y."/>
            <person name="Matsushima K."/>
            <person name="Sugano S."/>
            <person name="Sakaizumi M."/>
            <person name="Narita T."/>
            <person name="Ohishi K."/>
            <person name="Haga S."/>
            <person name="Ohta F."/>
            <person name="Nomoto H."/>
            <person name="Nogata K."/>
            <person name="Morishita T."/>
            <person name="Endo T."/>
            <person name="Shin-I T."/>
            <person name="Takeda H."/>
            <person name="Morishita S."/>
            <person name="Kohara Y."/>
        </authorList>
    </citation>
    <scope>NUCLEOTIDE SEQUENCE [LARGE SCALE GENOMIC DNA]</scope>
    <source>
        <strain>Hd-rR</strain>
    </source>
</reference>
<reference evidence="2" key="3">
    <citation type="submission" date="2025-08" db="UniProtKB">
        <authorList>
            <consortium name="Ensembl"/>
        </authorList>
    </citation>
    <scope>IDENTIFICATION</scope>
    <source>
        <strain evidence="2">HSOK</strain>
    </source>
</reference>
<reference evidence="2 3" key="2">
    <citation type="submission" date="2017-04" db="EMBL/GenBank/DDBJ databases">
        <title>CpG methylation of centromeres and impact of large insertions on vertebrate speciation.</title>
        <authorList>
            <person name="Ichikawa K."/>
            <person name="Yoshimura J."/>
            <person name="Morishita S."/>
        </authorList>
    </citation>
    <scope>NUCLEOTIDE SEQUENCE</scope>
    <source>
        <strain evidence="2 3">HSOK</strain>
    </source>
</reference>
<evidence type="ECO:0000256" key="1">
    <source>
        <dbReference type="SAM" id="SignalP"/>
    </source>
</evidence>
<keyword evidence="1" id="KW-0732">Signal</keyword>
<dbReference type="Ensembl" id="ENSORLT00015007674.1">
    <property type="protein sequence ID" value="ENSORLP00015004391.1"/>
    <property type="gene ID" value="ENSORLG00015005153.1"/>
</dbReference>
<evidence type="ECO:0000313" key="2">
    <source>
        <dbReference type="Ensembl" id="ENSORLP00015004391.1"/>
    </source>
</evidence>